<dbReference type="EMBL" id="JAQAGZ010000018">
    <property type="protein sequence ID" value="MCZ8515594.1"/>
    <property type="molecule type" value="Genomic_DNA"/>
</dbReference>
<comment type="caution">
    <text evidence="3">The sequence shown here is derived from an EMBL/GenBank/DDBJ whole genome shotgun (WGS) entry which is preliminary data.</text>
</comment>
<feature type="chain" id="PRO_5046782405" evidence="2">
    <location>
        <begin position="35"/>
        <end position="790"/>
    </location>
</feature>
<keyword evidence="4" id="KW-1185">Reference proteome</keyword>
<proteinExistence type="predicted"/>
<evidence type="ECO:0000256" key="1">
    <source>
        <dbReference type="SAM" id="MobiDB-lite"/>
    </source>
</evidence>
<dbReference type="RefSeq" id="WP_269884125.1">
    <property type="nucleotide sequence ID" value="NZ_JAQAGZ010000018.1"/>
</dbReference>
<name>A0ABT4QFF9_9BACL</name>
<sequence>MSRISKKTKLTVITAASVLCASLLTFQAVPLLRAADNNAPAAGQAAPQPAAGQQQPAAGQTAQQPAAGQQPAAPADAQPAPQQAAAPPANARNELPDDGKFTLAAENASLRLLVDSTTAHFKLEDKRSGQVYRSFPDPDYWPKETITGTWRNNLRSPIMIEYIDMANFKSQPKIISWLEDKGTLEGFQKTQDGFKVTFSFGGTQFKIPVEVKLAAEYVETKIIDDGIKEGKFSLLNLKLYPMFGAEPSSGQDGYIVLPDGSGALIHFKVNRSNDKSVYRENLYGSDISYFNERTQRQKVTMPVFGMKSGSSAFVAVMTGGEEYSKLFASPSGAFGGSNWITSEWQYRIKFFQNTSQKGNAGFYTYSKEMFKVPQRAMRYYPLEQGKNDYVGMALKYRDYLMKEKGLKPVKADSPKVPFYLDIVGADRKQGLLWDAYLKGTTTSEAMEMVKRLYGLGIENMSIQYSGWQKDGYSSYGQVFPVDSRIGGGDGMKQFIQFAHSLKIPVFLTANYTLNNTQGNGFSPRYDGMRNLAGRLLTFENFNNRDTITLMSTKFAASVLSNDLKQYKGLGVDGIYFEDGVGRYLDTDFNDRYKASRTEEMKTQNAMLKETLDTLGGVSIERPNFYTLSNVTHLHRLPEDFSYDLFVDESIPFTQIALHGLITYTSNWANLRDQYQSEFLRAIEYGAYPSFVFTNAPSGAMKGAYGIWYYSMNYRDWEAKAVEEYQRFNQALGDVQNKAIVGHRTLAPNVKEVVYEGGKRIVINYNAETYTNGNLKVPGQDFIVVTGGKTP</sequence>
<feature type="region of interest" description="Disordered" evidence="1">
    <location>
        <begin position="40"/>
        <end position="97"/>
    </location>
</feature>
<accession>A0ABT4QFF9</accession>
<feature type="signal peptide" evidence="2">
    <location>
        <begin position="1"/>
        <end position="34"/>
    </location>
</feature>
<protein>
    <submittedName>
        <fullName evidence="3">DUF5696 domain-containing protein</fullName>
    </submittedName>
</protein>
<evidence type="ECO:0000256" key="2">
    <source>
        <dbReference type="SAM" id="SignalP"/>
    </source>
</evidence>
<dbReference type="Gene3D" id="3.20.20.80">
    <property type="entry name" value="Glycosidases"/>
    <property type="match status" value="1"/>
</dbReference>
<dbReference type="InterPro" id="IPR043751">
    <property type="entry name" value="DUF5696"/>
</dbReference>
<evidence type="ECO:0000313" key="3">
    <source>
        <dbReference type="EMBL" id="MCZ8515594.1"/>
    </source>
</evidence>
<evidence type="ECO:0000313" key="4">
    <source>
        <dbReference type="Proteomes" id="UP001527882"/>
    </source>
</evidence>
<feature type="compositionally biased region" description="Low complexity" evidence="1">
    <location>
        <begin position="40"/>
        <end position="91"/>
    </location>
</feature>
<dbReference type="Pfam" id="PF18952">
    <property type="entry name" value="DUF5696"/>
    <property type="match status" value="1"/>
</dbReference>
<reference evidence="3 4" key="1">
    <citation type="submission" date="2022-12" db="EMBL/GenBank/DDBJ databases">
        <title>Draft genome sequence of Paenibacillus sp. dW9.</title>
        <authorList>
            <person name="Choi E.-W."/>
            <person name="Kim D.-U."/>
        </authorList>
    </citation>
    <scope>NUCLEOTIDE SEQUENCE [LARGE SCALE GENOMIC DNA]</scope>
    <source>
        <strain evidence="4">dW9</strain>
    </source>
</reference>
<gene>
    <name evidence="3" type="ORF">O9H85_24935</name>
</gene>
<keyword evidence="2" id="KW-0732">Signal</keyword>
<dbReference type="Proteomes" id="UP001527882">
    <property type="component" value="Unassembled WGS sequence"/>
</dbReference>
<organism evidence="3 4">
    <name type="scientific">Paenibacillus gyeongsangnamensis</name>
    <dbReference type="NCBI Taxonomy" id="3388067"/>
    <lineage>
        <taxon>Bacteria</taxon>
        <taxon>Bacillati</taxon>
        <taxon>Bacillota</taxon>
        <taxon>Bacilli</taxon>
        <taxon>Bacillales</taxon>
        <taxon>Paenibacillaceae</taxon>
        <taxon>Paenibacillus</taxon>
    </lineage>
</organism>